<accession>A0A2T5MGF0</accession>
<comment type="caution">
    <text evidence="2">The sequence shown here is derived from an EMBL/GenBank/DDBJ whole genome shotgun (WGS) entry which is preliminary data.</text>
</comment>
<feature type="transmembrane region" description="Helical" evidence="1">
    <location>
        <begin position="90"/>
        <end position="116"/>
    </location>
</feature>
<gene>
    <name evidence="2" type="ORF">CJD38_10080</name>
</gene>
<dbReference type="Proteomes" id="UP000244248">
    <property type="component" value="Unassembled WGS sequence"/>
</dbReference>
<sequence length="203" mass="23095">MFLAHLPAGYLCSHAILASCKNPPRNLRPYLALGMLGSIAPDLDFIWHAFLDPHPVFHHLYWTHYPFAWALPSSIALLVCLVLGQRNAALGVLLFAANGLLHLLLDTPWGSIAWAWPFDPTLMKWVSVPHNQRLWLLNFVFHWTALVELSIITAACALWLFRRRRAAQQAKPVAIIRRERMLSAEIGRRIAKQVARSCPRQID</sequence>
<keyword evidence="1" id="KW-0812">Transmembrane</keyword>
<keyword evidence="1" id="KW-1133">Transmembrane helix</keyword>
<dbReference type="GO" id="GO:0016787">
    <property type="term" value="F:hydrolase activity"/>
    <property type="evidence" value="ECO:0007669"/>
    <property type="project" value="UniProtKB-KW"/>
</dbReference>
<dbReference type="RefSeq" id="WP_107940202.1">
    <property type="nucleotide sequence ID" value="NZ_QANS01000003.1"/>
</dbReference>
<keyword evidence="3" id="KW-1185">Reference proteome</keyword>
<protein>
    <submittedName>
        <fullName evidence="2">Hydrolase</fullName>
    </submittedName>
</protein>
<feature type="transmembrane region" description="Helical" evidence="1">
    <location>
        <begin position="136"/>
        <end position="161"/>
    </location>
</feature>
<dbReference type="OrthoDB" id="199738at2"/>
<keyword evidence="2" id="KW-0378">Hydrolase</keyword>
<keyword evidence="1" id="KW-0472">Membrane</keyword>
<evidence type="ECO:0000313" key="3">
    <source>
        <dbReference type="Proteomes" id="UP000244248"/>
    </source>
</evidence>
<dbReference type="InterPro" id="IPR007404">
    <property type="entry name" value="YdjM-like"/>
</dbReference>
<name>A0A2T5MGF0_9GAMM</name>
<proteinExistence type="predicted"/>
<reference evidence="2 3" key="1">
    <citation type="submission" date="2018-04" db="EMBL/GenBank/DDBJ databases">
        <title>Novel species isolated from glacier.</title>
        <authorList>
            <person name="Liu Q."/>
            <person name="Xin Y.-H."/>
        </authorList>
    </citation>
    <scope>NUCLEOTIDE SEQUENCE [LARGE SCALE GENOMIC DNA]</scope>
    <source>
        <strain evidence="2 3">GT1R17</strain>
    </source>
</reference>
<evidence type="ECO:0000256" key="1">
    <source>
        <dbReference type="SAM" id="Phobius"/>
    </source>
</evidence>
<evidence type="ECO:0000313" key="2">
    <source>
        <dbReference type="EMBL" id="PTU31654.1"/>
    </source>
</evidence>
<dbReference type="EMBL" id="QANS01000003">
    <property type="protein sequence ID" value="PTU31654.1"/>
    <property type="molecule type" value="Genomic_DNA"/>
</dbReference>
<feature type="transmembrane region" description="Helical" evidence="1">
    <location>
        <begin position="30"/>
        <end position="50"/>
    </location>
</feature>
<dbReference type="Pfam" id="PF04307">
    <property type="entry name" value="YdjM"/>
    <property type="match status" value="1"/>
</dbReference>
<feature type="transmembrane region" description="Helical" evidence="1">
    <location>
        <begin position="62"/>
        <end position="83"/>
    </location>
</feature>
<dbReference type="AlphaFoldDB" id="A0A2T5MGF0"/>
<organism evidence="2 3">
    <name type="scientific">Stenotrophobium rhamnosiphilum</name>
    <dbReference type="NCBI Taxonomy" id="2029166"/>
    <lineage>
        <taxon>Bacteria</taxon>
        <taxon>Pseudomonadati</taxon>
        <taxon>Pseudomonadota</taxon>
        <taxon>Gammaproteobacteria</taxon>
        <taxon>Nevskiales</taxon>
        <taxon>Nevskiaceae</taxon>
        <taxon>Stenotrophobium</taxon>
    </lineage>
</organism>